<proteinExistence type="predicted"/>
<keyword evidence="2" id="KW-1185">Reference proteome</keyword>
<accession>A0ACB5UCA8</accession>
<name>A0ACB5UCA8_AMBMO</name>
<protein>
    <submittedName>
        <fullName evidence="1">Unnamed protein product</fullName>
    </submittedName>
</protein>
<sequence>MIMDSSELTMSKDEVKLAISQLHDSLVSKTKTFNGVKKFNQLKYAKYGRELMHHHQNYEQLNKLLSEIPDFKYLKSITSSEKENAAAANVVSSTTTTTTTTTAPSVSVPNVPTGPKAAITNPIGDEDSTEKMIAKLTMSKEQIKHMIIHESIQLPSHNEKQGKGNNNCNKESLQFSFTEQDINKLQNRMNEQFTTDEK</sequence>
<dbReference type="EMBL" id="BSXS01014523">
    <property type="protein sequence ID" value="GMF05603.1"/>
    <property type="molecule type" value="Genomic_DNA"/>
</dbReference>
<reference evidence="1" key="1">
    <citation type="submission" date="2023-04" db="EMBL/GenBank/DDBJ databases">
        <title>Ambrosiozyma monospora NBRC 10751.</title>
        <authorList>
            <person name="Ichikawa N."/>
            <person name="Sato H."/>
            <person name="Tonouchi N."/>
        </authorList>
    </citation>
    <scope>NUCLEOTIDE SEQUENCE</scope>
    <source>
        <strain evidence="1">NBRC 10751</strain>
    </source>
</reference>
<organism evidence="1 2">
    <name type="scientific">Ambrosiozyma monospora</name>
    <name type="common">Yeast</name>
    <name type="synonym">Endomycopsis monosporus</name>
    <dbReference type="NCBI Taxonomy" id="43982"/>
    <lineage>
        <taxon>Eukaryota</taxon>
        <taxon>Fungi</taxon>
        <taxon>Dikarya</taxon>
        <taxon>Ascomycota</taxon>
        <taxon>Saccharomycotina</taxon>
        <taxon>Pichiomycetes</taxon>
        <taxon>Pichiales</taxon>
        <taxon>Pichiaceae</taxon>
        <taxon>Ambrosiozyma</taxon>
    </lineage>
</organism>
<evidence type="ECO:0000313" key="1">
    <source>
        <dbReference type="EMBL" id="GMF05603.1"/>
    </source>
</evidence>
<dbReference type="Proteomes" id="UP001165064">
    <property type="component" value="Unassembled WGS sequence"/>
</dbReference>
<evidence type="ECO:0000313" key="2">
    <source>
        <dbReference type="Proteomes" id="UP001165064"/>
    </source>
</evidence>
<gene>
    <name evidence="1" type="ORF">Amon02_001239700</name>
</gene>
<comment type="caution">
    <text evidence="1">The sequence shown here is derived from an EMBL/GenBank/DDBJ whole genome shotgun (WGS) entry which is preliminary data.</text>
</comment>